<dbReference type="PANTHER" id="PTHR36451">
    <property type="entry name" value="PAPS-DEPENDENT SULFOTRANSFERASE STF3"/>
    <property type="match status" value="1"/>
</dbReference>
<reference evidence="1" key="1">
    <citation type="submission" date="2020-10" db="EMBL/GenBank/DDBJ databases">
        <authorList>
            <person name="Gilroy R."/>
        </authorList>
    </citation>
    <scope>NUCLEOTIDE SEQUENCE</scope>
    <source>
        <strain evidence="1">G3-4614</strain>
    </source>
</reference>
<reference evidence="1" key="2">
    <citation type="journal article" date="2021" name="PeerJ">
        <title>Extensive microbial diversity within the chicken gut microbiome revealed by metagenomics and culture.</title>
        <authorList>
            <person name="Gilroy R."/>
            <person name="Ravi A."/>
            <person name="Getino M."/>
            <person name="Pursley I."/>
            <person name="Horton D.L."/>
            <person name="Alikhan N.F."/>
            <person name="Baker D."/>
            <person name="Gharbi K."/>
            <person name="Hall N."/>
            <person name="Watson M."/>
            <person name="Adriaenssens E.M."/>
            <person name="Foster-Nyarko E."/>
            <person name="Jarju S."/>
            <person name="Secka A."/>
            <person name="Antonio M."/>
            <person name="Oren A."/>
            <person name="Chaudhuri R.R."/>
            <person name="La Ragione R."/>
            <person name="Hildebrand F."/>
            <person name="Pallen M.J."/>
        </authorList>
    </citation>
    <scope>NUCLEOTIDE SEQUENCE</scope>
    <source>
        <strain evidence="1">G3-4614</strain>
    </source>
</reference>
<dbReference type="Pfam" id="PF13469">
    <property type="entry name" value="Sulfotransfer_3"/>
    <property type="match status" value="1"/>
</dbReference>
<comment type="caution">
    <text evidence="1">The sequence shown here is derived from an EMBL/GenBank/DDBJ whole genome shotgun (WGS) entry which is preliminary data.</text>
</comment>
<gene>
    <name evidence="1" type="ORF">IAC54_02090</name>
</gene>
<proteinExistence type="predicted"/>
<dbReference type="Proteomes" id="UP000823636">
    <property type="component" value="Unassembled WGS sequence"/>
</dbReference>
<protein>
    <submittedName>
        <fullName evidence="1">Sulfotransferase</fullName>
    </submittedName>
</protein>
<dbReference type="InterPro" id="IPR052736">
    <property type="entry name" value="Stf3_sulfotransferase"/>
</dbReference>
<dbReference type="Gene3D" id="3.40.50.300">
    <property type="entry name" value="P-loop containing nucleotide triphosphate hydrolases"/>
    <property type="match status" value="1"/>
</dbReference>
<dbReference type="SUPFAM" id="SSF52540">
    <property type="entry name" value="P-loop containing nucleoside triphosphate hydrolases"/>
    <property type="match status" value="1"/>
</dbReference>
<name>A0A9D9E1B1_9BACT</name>
<dbReference type="EMBL" id="JADIMW010000022">
    <property type="protein sequence ID" value="MBO8437672.1"/>
    <property type="molecule type" value="Genomic_DNA"/>
</dbReference>
<evidence type="ECO:0000313" key="1">
    <source>
        <dbReference type="EMBL" id="MBO8437672.1"/>
    </source>
</evidence>
<evidence type="ECO:0000313" key="2">
    <source>
        <dbReference type="Proteomes" id="UP000823636"/>
    </source>
</evidence>
<dbReference type="AlphaFoldDB" id="A0A9D9E1B1"/>
<organism evidence="1 2">
    <name type="scientific">Candidatus Caccoplasma merdipullorum</name>
    <dbReference type="NCBI Taxonomy" id="2840718"/>
    <lineage>
        <taxon>Bacteria</taxon>
        <taxon>Pseudomonadati</taxon>
        <taxon>Bacteroidota</taxon>
        <taxon>Bacteroidia</taxon>
        <taxon>Bacteroidales</taxon>
        <taxon>Bacteroidaceae</taxon>
        <taxon>Bacteroidaceae incertae sedis</taxon>
        <taxon>Candidatus Caccoplasma</taxon>
    </lineage>
</organism>
<accession>A0A9D9E1B1</accession>
<dbReference type="PANTHER" id="PTHR36451:SF1">
    <property type="entry name" value="OMEGA-HYDROXY-BETA-DIHYDROMENAQUINONE-9 SULFOTRANSFERASE STF3"/>
    <property type="match status" value="1"/>
</dbReference>
<dbReference type="InterPro" id="IPR027417">
    <property type="entry name" value="P-loop_NTPase"/>
</dbReference>
<sequence length="369" mass="43937">MGLNFQKLPVNTMVGASWDTFKKVCAGRTVDKGYKNKYRFTKIICRILSSLNGVENSRYKSRFKDTKIEEAPVFIIGHWRSGTTFMHNVFACDKQFGYTTTYQTVFPFLMLFMQRFFKKMAAISMPKKRPTDNLELNTDQPQEEEFAMANMTPYSFYNFWVFPRDTAEYREKYLLFKTIDKQELDDYKEAYTRLIKLSMWNTGGKRYLSKNPPNTGRIPQLLEMFPNAKFIYLVRNPYTVFESTRNYFTNTIRPLKFQDYDDESMTKDILDNYKELYFKYEEDKKLIPEGNLVEMRFEDFEADPLKKMQEIYEKLSLPGFEAAQPAIAAYVNKKKGYKKNKYDYEPATVEIVEKNWDFALEKWGYKIKK</sequence>